<reference evidence="3" key="1">
    <citation type="journal article" date="2019" name="Int. J. Syst. Evol. Microbiol.">
        <title>The Global Catalogue of Microorganisms (GCM) 10K type strain sequencing project: providing services to taxonomists for standard genome sequencing and annotation.</title>
        <authorList>
            <consortium name="The Broad Institute Genomics Platform"/>
            <consortium name="The Broad Institute Genome Sequencing Center for Infectious Disease"/>
            <person name="Wu L."/>
            <person name="Ma J."/>
        </authorList>
    </citation>
    <scope>NUCLEOTIDE SEQUENCE [LARGE SCALE GENOMIC DNA]</scope>
    <source>
        <strain evidence="3">JCM 17695</strain>
    </source>
</reference>
<comment type="caution">
    <text evidence="2">The sequence shown here is derived from an EMBL/GenBank/DDBJ whole genome shotgun (WGS) entry which is preliminary data.</text>
</comment>
<name>A0ABW2TIM8_9PSEU</name>
<dbReference type="EMBL" id="JBHTEY010000004">
    <property type="protein sequence ID" value="MFC7613264.1"/>
    <property type="molecule type" value="Genomic_DNA"/>
</dbReference>
<gene>
    <name evidence="2" type="ORF">ACFQV2_06215</name>
</gene>
<evidence type="ECO:0000313" key="2">
    <source>
        <dbReference type="EMBL" id="MFC7613264.1"/>
    </source>
</evidence>
<keyword evidence="1" id="KW-0472">Membrane</keyword>
<sequence length="78" mass="8440">MNLEPIVPIVRPIIMALPALLVVLFVGMIALLALVMNEPRRNYALDFSKRGVDLAKVLVGMGARPALAPGARPPRRKA</sequence>
<protein>
    <submittedName>
        <fullName evidence="2">Uncharacterized protein</fullName>
    </submittedName>
</protein>
<keyword evidence="1" id="KW-0812">Transmembrane</keyword>
<evidence type="ECO:0000313" key="3">
    <source>
        <dbReference type="Proteomes" id="UP001596512"/>
    </source>
</evidence>
<feature type="transmembrane region" description="Helical" evidence="1">
    <location>
        <begin position="12"/>
        <end position="35"/>
    </location>
</feature>
<evidence type="ECO:0000256" key="1">
    <source>
        <dbReference type="SAM" id="Phobius"/>
    </source>
</evidence>
<proteinExistence type="predicted"/>
<keyword evidence="3" id="KW-1185">Reference proteome</keyword>
<dbReference type="Proteomes" id="UP001596512">
    <property type="component" value="Unassembled WGS sequence"/>
</dbReference>
<organism evidence="2 3">
    <name type="scientific">Actinokineospora soli</name>
    <dbReference type="NCBI Taxonomy" id="1048753"/>
    <lineage>
        <taxon>Bacteria</taxon>
        <taxon>Bacillati</taxon>
        <taxon>Actinomycetota</taxon>
        <taxon>Actinomycetes</taxon>
        <taxon>Pseudonocardiales</taxon>
        <taxon>Pseudonocardiaceae</taxon>
        <taxon>Actinokineospora</taxon>
    </lineage>
</organism>
<accession>A0ABW2TIM8</accession>
<keyword evidence="1" id="KW-1133">Transmembrane helix</keyword>